<feature type="non-terminal residue" evidence="2">
    <location>
        <position position="1"/>
    </location>
</feature>
<dbReference type="Pfam" id="PF08241">
    <property type="entry name" value="Methyltransf_11"/>
    <property type="match status" value="1"/>
</dbReference>
<dbReference type="Gene3D" id="3.40.50.150">
    <property type="entry name" value="Vaccinia Virus protein VP39"/>
    <property type="match status" value="1"/>
</dbReference>
<evidence type="ECO:0000259" key="1">
    <source>
        <dbReference type="Pfam" id="PF08241"/>
    </source>
</evidence>
<reference evidence="3" key="1">
    <citation type="journal article" date="2019" name="Int. J. Syst. Evol. Microbiol.">
        <title>The Global Catalogue of Microorganisms (GCM) 10K type strain sequencing project: providing services to taxonomists for standard genome sequencing and annotation.</title>
        <authorList>
            <consortium name="The Broad Institute Genomics Platform"/>
            <consortium name="The Broad Institute Genome Sequencing Center for Infectious Disease"/>
            <person name="Wu L."/>
            <person name="Ma J."/>
        </authorList>
    </citation>
    <scope>NUCLEOTIDE SEQUENCE [LARGE SCALE GENOMIC DNA]</scope>
    <source>
        <strain evidence="3">JCM 31696</strain>
    </source>
</reference>
<dbReference type="InterPro" id="IPR013216">
    <property type="entry name" value="Methyltransf_11"/>
</dbReference>
<dbReference type="InterPro" id="IPR029063">
    <property type="entry name" value="SAM-dependent_MTases_sf"/>
</dbReference>
<sequence length="150" mass="17242">AMPFRTGSADVCLSSNALEHVPDPWRMADEMVRVTRPGGVVYLSFTNWLSFWGGHETSPWHYLGGERAARRYERKNGHPPKNRYMRSLYPVSVADALAWAKSCREVEVLDAIPRYHPRWAQGIVRVPGLREVATWNLVLILRKLPDTRDE</sequence>
<protein>
    <submittedName>
        <fullName evidence="2">Methyltransferase domain-containing protein</fullName>
    </submittedName>
</protein>
<dbReference type="SUPFAM" id="SSF53335">
    <property type="entry name" value="S-adenosyl-L-methionine-dependent methyltransferases"/>
    <property type="match status" value="1"/>
</dbReference>
<keyword evidence="3" id="KW-1185">Reference proteome</keyword>
<proteinExistence type="predicted"/>
<dbReference type="EMBL" id="JBHTIR010000303">
    <property type="protein sequence ID" value="MFD0851260.1"/>
    <property type="molecule type" value="Genomic_DNA"/>
</dbReference>
<organism evidence="2 3">
    <name type="scientific">Actinomadura adrarensis</name>
    <dbReference type="NCBI Taxonomy" id="1819600"/>
    <lineage>
        <taxon>Bacteria</taxon>
        <taxon>Bacillati</taxon>
        <taxon>Actinomycetota</taxon>
        <taxon>Actinomycetes</taxon>
        <taxon>Streptosporangiales</taxon>
        <taxon>Thermomonosporaceae</taxon>
        <taxon>Actinomadura</taxon>
    </lineage>
</organism>
<name>A0ABW3C9T0_9ACTN</name>
<dbReference type="GO" id="GO:0008168">
    <property type="term" value="F:methyltransferase activity"/>
    <property type="evidence" value="ECO:0007669"/>
    <property type="project" value="UniProtKB-KW"/>
</dbReference>
<comment type="caution">
    <text evidence="2">The sequence shown here is derived from an EMBL/GenBank/DDBJ whole genome shotgun (WGS) entry which is preliminary data.</text>
</comment>
<dbReference type="CDD" id="cd02440">
    <property type="entry name" value="AdoMet_MTases"/>
    <property type="match status" value="1"/>
</dbReference>
<evidence type="ECO:0000313" key="2">
    <source>
        <dbReference type="EMBL" id="MFD0851260.1"/>
    </source>
</evidence>
<dbReference type="GO" id="GO:0032259">
    <property type="term" value="P:methylation"/>
    <property type="evidence" value="ECO:0007669"/>
    <property type="project" value="UniProtKB-KW"/>
</dbReference>
<gene>
    <name evidence="2" type="ORF">ACFQ07_03470</name>
</gene>
<feature type="domain" description="Methyltransferase type 11" evidence="1">
    <location>
        <begin position="2"/>
        <end position="42"/>
    </location>
</feature>
<keyword evidence="2" id="KW-0808">Transferase</keyword>
<keyword evidence="2" id="KW-0489">Methyltransferase</keyword>
<dbReference type="Proteomes" id="UP001597083">
    <property type="component" value="Unassembled WGS sequence"/>
</dbReference>
<evidence type="ECO:0000313" key="3">
    <source>
        <dbReference type="Proteomes" id="UP001597083"/>
    </source>
</evidence>
<accession>A0ABW3C9T0</accession>